<evidence type="ECO:0000256" key="3">
    <source>
        <dbReference type="ARBA" id="ARBA00022982"/>
    </source>
</evidence>
<dbReference type="Pfam" id="PF01012">
    <property type="entry name" value="ETF"/>
    <property type="match status" value="1"/>
</dbReference>
<dbReference type="RefSeq" id="WP_149283646.1">
    <property type="nucleotide sequence ID" value="NZ_CP038437.2"/>
</dbReference>
<keyword evidence="6" id="KW-1185">Reference proteome</keyword>
<comment type="similarity">
    <text evidence="1">Belongs to the ETF beta-subunit/FixA family.</text>
</comment>
<dbReference type="PANTHER" id="PTHR21294">
    <property type="entry name" value="ELECTRON TRANSFER FLAVOPROTEIN BETA-SUBUNIT"/>
    <property type="match status" value="1"/>
</dbReference>
<dbReference type="GO" id="GO:0009055">
    <property type="term" value="F:electron transfer activity"/>
    <property type="evidence" value="ECO:0007669"/>
    <property type="project" value="InterPro"/>
</dbReference>
<evidence type="ECO:0000256" key="1">
    <source>
        <dbReference type="ARBA" id="ARBA00007557"/>
    </source>
</evidence>
<name>A0A5C1NCR8_9GAMM</name>
<dbReference type="OrthoDB" id="5598152at2"/>
<evidence type="ECO:0000313" key="5">
    <source>
        <dbReference type="EMBL" id="QEM80761.1"/>
    </source>
</evidence>
<dbReference type="KEGG" id="hbh:E4T21_03730"/>
<evidence type="ECO:0000256" key="2">
    <source>
        <dbReference type="ARBA" id="ARBA00022448"/>
    </source>
</evidence>
<dbReference type="PANTHER" id="PTHR21294:SF8">
    <property type="entry name" value="ELECTRON TRANSFER FLAVOPROTEIN SUBUNIT BETA"/>
    <property type="match status" value="1"/>
</dbReference>
<dbReference type="SMART" id="SM00893">
    <property type="entry name" value="ETF"/>
    <property type="match status" value="1"/>
</dbReference>
<dbReference type="SUPFAM" id="SSF52402">
    <property type="entry name" value="Adenine nucleotide alpha hydrolases-like"/>
    <property type="match status" value="1"/>
</dbReference>
<dbReference type="EMBL" id="CP038437">
    <property type="protein sequence ID" value="QEM80761.1"/>
    <property type="molecule type" value="Genomic_DNA"/>
</dbReference>
<evidence type="ECO:0000313" key="6">
    <source>
        <dbReference type="Proteomes" id="UP000324285"/>
    </source>
</evidence>
<dbReference type="InterPro" id="IPR012255">
    <property type="entry name" value="ETF_b"/>
</dbReference>
<keyword evidence="2" id="KW-0813">Transport</keyword>
<proteinExistence type="inferred from homology"/>
<dbReference type="InterPro" id="IPR014730">
    <property type="entry name" value="ETF_a/b_N"/>
</dbReference>
<dbReference type="AlphaFoldDB" id="A0A5C1NCR8"/>
<reference evidence="5" key="1">
    <citation type="submission" date="2021-02" db="EMBL/GenBank/DDBJ databases">
        <title>Strain Y2R2, a novel species of the genus Halomonas.</title>
        <authorList>
            <person name="Huang H."/>
        </authorList>
    </citation>
    <scope>NUCLEOTIDE SEQUENCE</scope>
    <source>
        <strain evidence="5">Y2R2</strain>
    </source>
</reference>
<organism evidence="5 6">
    <name type="scientific">Halomonas binhaiensis</name>
    <dbReference type="NCBI Taxonomy" id="2562282"/>
    <lineage>
        <taxon>Bacteria</taxon>
        <taxon>Pseudomonadati</taxon>
        <taxon>Pseudomonadota</taxon>
        <taxon>Gammaproteobacteria</taxon>
        <taxon>Oceanospirillales</taxon>
        <taxon>Halomonadaceae</taxon>
        <taxon>Halomonas</taxon>
    </lineage>
</organism>
<feature type="domain" description="Electron transfer flavoprotein alpha/beta-subunit N-terminal" evidence="4">
    <location>
        <begin position="29"/>
        <end position="228"/>
    </location>
</feature>
<sequence length="294" mass="31427">MSLEPSSVNPSSAASASTQALSIDVLVSVGRHSLTERPRRADLDARALELALRLRDKRGAQVNACHVGEGGQQAGSDTEAALRDYLGMGLENLTWIDAPQGSDALGLLDEHLRAGQVSAGPRLVLCGMRAEQGEGSGLLPFLLSESLGWAYVPAVVEVEDVASEDGHWYTTVLQALPRGQRRRLRVRLPALLGIDSAAAQPRQSAFGPARRGRIEQRQLEASVMADESLANWPLQPAKPRPKRLKIVTATNARDRFKAAAAKAESTGGKVLQDVSPEQGAEAVLALLKEEGVLR</sequence>
<dbReference type="Proteomes" id="UP000324285">
    <property type="component" value="Chromosome"/>
</dbReference>
<dbReference type="Gene3D" id="3.40.50.620">
    <property type="entry name" value="HUPs"/>
    <property type="match status" value="1"/>
</dbReference>
<keyword evidence="3" id="KW-0249">Electron transport</keyword>
<dbReference type="InterPro" id="IPR014729">
    <property type="entry name" value="Rossmann-like_a/b/a_fold"/>
</dbReference>
<protein>
    <submittedName>
        <fullName evidence="5">Electron transfer flavoprotein subunit beta</fullName>
    </submittedName>
</protein>
<evidence type="ECO:0000259" key="4">
    <source>
        <dbReference type="SMART" id="SM00893"/>
    </source>
</evidence>
<gene>
    <name evidence="5" type="ORF">E4T21_03730</name>
</gene>
<accession>A0A5C1NCR8</accession>